<dbReference type="InterPro" id="IPR036188">
    <property type="entry name" value="FAD/NAD-bd_sf"/>
</dbReference>
<dbReference type="GO" id="GO:0004148">
    <property type="term" value="F:dihydrolipoyl dehydrogenase (NADH) activity"/>
    <property type="evidence" value="ECO:0007669"/>
    <property type="project" value="TreeGrafter"/>
</dbReference>
<dbReference type="AlphaFoldDB" id="A0A0K2JFM1"/>
<evidence type="ECO:0000256" key="3">
    <source>
        <dbReference type="ARBA" id="ARBA00022630"/>
    </source>
</evidence>
<evidence type="ECO:0000256" key="1">
    <source>
        <dbReference type="ARBA" id="ARBA00001974"/>
    </source>
</evidence>
<evidence type="ECO:0000256" key="4">
    <source>
        <dbReference type="ARBA" id="ARBA00022827"/>
    </source>
</evidence>
<dbReference type="GO" id="GO:0006103">
    <property type="term" value="P:2-oxoglutarate metabolic process"/>
    <property type="evidence" value="ECO:0007669"/>
    <property type="project" value="TreeGrafter"/>
</dbReference>
<evidence type="ECO:0000313" key="9">
    <source>
        <dbReference type="EMBL" id="ALA97233.1"/>
    </source>
</evidence>
<keyword evidence="3" id="KW-0285">Flavoprotein</keyword>
<dbReference type="PRINTS" id="PR00368">
    <property type="entry name" value="FADPNR"/>
</dbReference>
<evidence type="ECO:0000256" key="5">
    <source>
        <dbReference type="ARBA" id="ARBA00023002"/>
    </source>
</evidence>
<evidence type="ECO:0000259" key="7">
    <source>
        <dbReference type="Pfam" id="PF02852"/>
    </source>
</evidence>
<dbReference type="SUPFAM" id="SSF55424">
    <property type="entry name" value="FAD/NAD-linked reductases, dimerisation (C-terminal) domain"/>
    <property type="match status" value="1"/>
</dbReference>
<dbReference type="PANTHER" id="PTHR22912:SF217">
    <property type="entry name" value="DIHYDROLIPOYL DEHYDROGENASE"/>
    <property type="match status" value="1"/>
</dbReference>
<dbReference type="GO" id="GO:0050660">
    <property type="term" value="F:flavin adenine dinucleotide binding"/>
    <property type="evidence" value="ECO:0007669"/>
    <property type="project" value="TreeGrafter"/>
</dbReference>
<dbReference type="KEGG" id="skn:SKUN_00316"/>
<evidence type="ECO:0000256" key="2">
    <source>
        <dbReference type="ARBA" id="ARBA00007532"/>
    </source>
</evidence>
<evidence type="ECO:0000256" key="6">
    <source>
        <dbReference type="ARBA" id="ARBA00023027"/>
    </source>
</evidence>
<dbReference type="PRINTS" id="PR00411">
    <property type="entry name" value="PNDRDTASEI"/>
</dbReference>
<comment type="similarity">
    <text evidence="2">Belongs to the class-I pyridine nucleotide-disulfide oxidoreductase family.</text>
</comment>
<dbReference type="PATRIC" id="fig|273035.7.peg.373"/>
<dbReference type="Gene3D" id="3.30.390.30">
    <property type="match status" value="1"/>
</dbReference>
<dbReference type="FunFam" id="3.30.390.30:FF:000001">
    <property type="entry name" value="Dihydrolipoyl dehydrogenase"/>
    <property type="match status" value="1"/>
</dbReference>
<dbReference type="EMBL" id="CP010899">
    <property type="protein sequence ID" value="ALA97233.1"/>
    <property type="molecule type" value="Genomic_DNA"/>
</dbReference>
<dbReference type="STRING" id="273035.SKUN_00316"/>
<sequence length="219" mass="23941">MLIKNKVKIETSVKIKVIKGKTVVYDNSDGKEVKLTSDYCLVSVGQTPVTTCFENIGLKIWERKNIEVDEQCKTNLPGVYAIGNVVGCTMLAHVDSVQGILVIDSIKGKNVKMNYNRIPSCIYSFPEVATVGITEEQAIKAKIAYKAFKFLLSANGKAIAYGETDGFVKILCDPKYGEILGVHIVAATATDMIYGITACMETEGTIHELAKTVHPYPIL</sequence>
<dbReference type="Pfam" id="PF02852">
    <property type="entry name" value="Pyr_redox_dim"/>
    <property type="match status" value="1"/>
</dbReference>
<keyword evidence="5" id="KW-0560">Oxidoreductase</keyword>
<dbReference type="InterPro" id="IPR023753">
    <property type="entry name" value="FAD/NAD-binding_dom"/>
</dbReference>
<keyword evidence="10" id="KW-1185">Reference proteome</keyword>
<protein>
    <submittedName>
        <fullName evidence="9">Pyruvate dehydrogenase E3 (Dihydrolipoamide dehydrogenase) component</fullName>
    </submittedName>
</protein>
<organism evidence="9 10">
    <name type="scientific">Spiroplasma kunkelii CR2-3x</name>
    <dbReference type="NCBI Taxonomy" id="273035"/>
    <lineage>
        <taxon>Bacteria</taxon>
        <taxon>Bacillati</taxon>
        <taxon>Mycoplasmatota</taxon>
        <taxon>Mollicutes</taxon>
        <taxon>Entomoplasmatales</taxon>
        <taxon>Spiroplasmataceae</taxon>
        <taxon>Spiroplasma</taxon>
    </lineage>
</organism>
<evidence type="ECO:0000259" key="8">
    <source>
        <dbReference type="Pfam" id="PF07992"/>
    </source>
</evidence>
<dbReference type="Gene3D" id="3.50.50.60">
    <property type="entry name" value="FAD/NAD(P)-binding domain"/>
    <property type="match status" value="1"/>
</dbReference>
<keyword evidence="4" id="KW-0274">FAD</keyword>
<gene>
    <name evidence="9" type="primary">lpdA</name>
    <name evidence="9" type="ORF">SKUN_00316</name>
</gene>
<dbReference type="InterPro" id="IPR004099">
    <property type="entry name" value="Pyr_nucl-diS_OxRdtase_dimer"/>
</dbReference>
<reference evidence="9 10" key="1">
    <citation type="journal article" date="2015" name="Genome Announc.">
        <title>Complete Genome Sequence of Spiroplasma kunkelii Strain CR2-3x, Causal Agent of Corn Stunt Disease in Zea mays L.</title>
        <authorList>
            <person name="Davis R.E."/>
            <person name="Shao J."/>
            <person name="Dally E.L."/>
            <person name="Zhao Y."/>
            <person name="Gasparich G.E."/>
            <person name="Gaynor B.J."/>
            <person name="Athey J.C."/>
            <person name="Harrison N.A."/>
            <person name="Donofrio N."/>
        </authorList>
    </citation>
    <scope>NUCLEOTIDE SEQUENCE [LARGE SCALE GENOMIC DNA]</scope>
    <source>
        <strain evidence="9 10">CR2-3x</strain>
    </source>
</reference>
<dbReference type="InterPro" id="IPR016156">
    <property type="entry name" value="FAD/NAD-linked_Rdtase_dimer_sf"/>
</dbReference>
<proteinExistence type="inferred from homology"/>
<feature type="domain" description="Pyridine nucleotide-disulphide oxidoreductase dimerisation" evidence="7">
    <location>
        <begin position="118"/>
        <end position="218"/>
    </location>
</feature>
<comment type="cofactor">
    <cofactor evidence="1">
        <name>FAD</name>
        <dbReference type="ChEBI" id="CHEBI:57692"/>
    </cofactor>
</comment>
<dbReference type="Proteomes" id="UP000062963">
    <property type="component" value="Chromosome"/>
</dbReference>
<keyword evidence="9" id="KW-0670">Pyruvate</keyword>
<keyword evidence="6" id="KW-0520">NAD</keyword>
<name>A0A0K2JFM1_SPIKU</name>
<accession>A0A0K2JFM1</accession>
<feature type="domain" description="FAD/NAD(P)-binding" evidence="8">
    <location>
        <begin position="2"/>
        <end position="95"/>
    </location>
</feature>
<dbReference type="PANTHER" id="PTHR22912">
    <property type="entry name" value="DISULFIDE OXIDOREDUCTASE"/>
    <property type="match status" value="1"/>
</dbReference>
<dbReference type="SUPFAM" id="SSF51905">
    <property type="entry name" value="FAD/NAD(P)-binding domain"/>
    <property type="match status" value="1"/>
</dbReference>
<dbReference type="Pfam" id="PF07992">
    <property type="entry name" value="Pyr_redox_2"/>
    <property type="match status" value="1"/>
</dbReference>
<dbReference type="InterPro" id="IPR050151">
    <property type="entry name" value="Class-I_Pyr_Nuc-Dis_Oxidored"/>
</dbReference>
<evidence type="ECO:0000313" key="10">
    <source>
        <dbReference type="Proteomes" id="UP000062963"/>
    </source>
</evidence>